<keyword evidence="2 5" id="KW-0812">Transmembrane</keyword>
<dbReference type="InterPro" id="IPR023908">
    <property type="entry name" value="xxxLxxG_rpt"/>
</dbReference>
<comment type="subcellular location">
    <subcellularLocation>
        <location evidence="1">Membrane</location>
        <topology evidence="1">Multi-pass membrane protein</topology>
    </subcellularLocation>
</comment>
<dbReference type="AlphaFoldDB" id="A0A2U2M205"/>
<dbReference type="GO" id="GO:0016020">
    <property type="term" value="C:membrane"/>
    <property type="evidence" value="ECO:0007669"/>
    <property type="project" value="UniProtKB-SubCell"/>
</dbReference>
<evidence type="ECO:0000259" key="6">
    <source>
        <dbReference type="Pfam" id="PF12698"/>
    </source>
</evidence>
<evidence type="ECO:0000313" key="7">
    <source>
        <dbReference type="EMBL" id="PWG50897.1"/>
    </source>
</evidence>
<feature type="transmembrane region" description="Helical" evidence="5">
    <location>
        <begin position="16"/>
        <end position="36"/>
    </location>
</feature>
<keyword evidence="4 5" id="KW-0472">Membrane</keyword>
<evidence type="ECO:0000313" key="8">
    <source>
        <dbReference type="Proteomes" id="UP000245607"/>
    </source>
</evidence>
<feature type="transmembrane region" description="Helical" evidence="5">
    <location>
        <begin position="882"/>
        <end position="902"/>
    </location>
</feature>
<dbReference type="InterPro" id="IPR011049">
    <property type="entry name" value="Serralysin-like_metalloprot_C"/>
</dbReference>
<evidence type="ECO:0000256" key="2">
    <source>
        <dbReference type="ARBA" id="ARBA00022692"/>
    </source>
</evidence>
<feature type="transmembrane region" description="Helical" evidence="5">
    <location>
        <begin position="765"/>
        <end position="788"/>
    </location>
</feature>
<accession>A0A2U2M205</accession>
<reference evidence="7 8" key="1">
    <citation type="submission" date="2018-05" db="EMBL/GenBank/DDBJ databases">
        <title>Lactobacillus salivarius genome sequencing and assembly.</title>
        <authorList>
            <person name="Audisio C."/>
            <person name="Albarracin L."/>
            <person name="Torres M.J."/>
            <person name="Hebert E.M."/>
            <person name="Saavedra L."/>
        </authorList>
    </citation>
    <scope>NUCLEOTIDE SEQUENCE [LARGE SCALE GENOMIC DNA]</scope>
    <source>
        <strain evidence="7 8">A3iob</strain>
    </source>
</reference>
<organism evidence="7 8">
    <name type="scientific">Ligilactobacillus salivarius</name>
    <dbReference type="NCBI Taxonomy" id="1624"/>
    <lineage>
        <taxon>Bacteria</taxon>
        <taxon>Bacillati</taxon>
        <taxon>Bacillota</taxon>
        <taxon>Bacilli</taxon>
        <taxon>Lactobacillales</taxon>
        <taxon>Lactobacillaceae</taxon>
        <taxon>Ligilactobacillus</taxon>
    </lineage>
</organism>
<evidence type="ECO:0000256" key="5">
    <source>
        <dbReference type="SAM" id="Phobius"/>
    </source>
</evidence>
<dbReference type="Pfam" id="PF12698">
    <property type="entry name" value="ABC2_membrane_3"/>
    <property type="match status" value="2"/>
</dbReference>
<dbReference type="Gene3D" id="3.40.1710.10">
    <property type="entry name" value="abc type-2 transporter like domain"/>
    <property type="match status" value="1"/>
</dbReference>
<evidence type="ECO:0000256" key="1">
    <source>
        <dbReference type="ARBA" id="ARBA00004141"/>
    </source>
</evidence>
<dbReference type="NCBIfam" id="TIGR03062">
    <property type="entry name" value="pip_yhgE_Cterm"/>
    <property type="match status" value="1"/>
</dbReference>
<feature type="transmembrane region" description="Helical" evidence="5">
    <location>
        <begin position="721"/>
        <end position="745"/>
    </location>
</feature>
<gene>
    <name evidence="7" type="ORF">DB362_08605</name>
</gene>
<keyword evidence="3 5" id="KW-1133">Transmembrane helix</keyword>
<dbReference type="PANTHER" id="PTHR43077:SF5">
    <property type="entry name" value="PHAGE INFECTION PROTEIN"/>
    <property type="match status" value="1"/>
</dbReference>
<protein>
    <recommendedName>
        <fullName evidence="6">ABC-2 type transporter transmembrane domain-containing protein</fullName>
    </recommendedName>
</protein>
<feature type="transmembrane region" description="Helical" evidence="5">
    <location>
        <begin position="824"/>
        <end position="843"/>
    </location>
</feature>
<dbReference type="Proteomes" id="UP000245607">
    <property type="component" value="Unassembled WGS sequence"/>
</dbReference>
<dbReference type="NCBIfam" id="TIGR03061">
    <property type="entry name" value="pip_yhgE_Nterm"/>
    <property type="match status" value="1"/>
</dbReference>
<feature type="transmembrane region" description="Helical" evidence="5">
    <location>
        <begin position="794"/>
        <end position="817"/>
    </location>
</feature>
<dbReference type="NCBIfam" id="TIGR03057">
    <property type="entry name" value="xxxLxxG_by_4"/>
    <property type="match status" value="9"/>
</dbReference>
<feature type="domain" description="ABC-2 type transporter transmembrane" evidence="6">
    <location>
        <begin position="639"/>
        <end position="902"/>
    </location>
</feature>
<dbReference type="PANTHER" id="PTHR43077">
    <property type="entry name" value="TRANSPORT PERMEASE YVFS-RELATED"/>
    <property type="match status" value="1"/>
</dbReference>
<proteinExistence type="predicted"/>
<sequence>MKMVAEEFNNIRKHKILTATIIAIMIIPFLYSLFFLKSVWDPYGNTKYLPVAVVNNDKPVKYQGKTFKVGEDLEKELRENKDLGWHFVNAKEAKYGLSHKKYYMVITIPKNFSKNATTVLDKHPKKMQLTYNTNDALNYIGKVIGEEGAKQVNSSVRDSVSEAYATTMFDTVKKVGKGFNKAAKGATQLSDGAYTLSDGLKVYTAGVDQVNDGVIQLKNGVAPLSAGVLKLTTGASVLADGLNQLQSKTGTLASGVNQLATGSKTLSSGLNQLQSKTTALPVGVKQLFDGSSKLNSGIGEYTGGVTKLQNGLTELNSKSEALNMGAQQIATYNAALANQVGKIDTSKFNSNDTEKMISGLQQLQSLKSQLQPAVQAVNGLKNNIGGVAGDLTALQKASDQMSSSLESNLQKAGVSVQKSSADIQSVLSTAKLTDDERRILQEALAENQATGVAITDVGNSANQFKTQLNGLSSKLSGFQNQMTTLDAMATQLTSAANELNNIEIDPAALQSSVGKLQELAGGIEKLQEASNSLADASAKLSTGVNDYTAGVSKVLDGANALADKNGELTSGSAQLAGGIGQMNAQIPALTSGVNQLANGGNQLASGLGQMNAQIPALTSGVNQLANGGNQLAGGLGQLNAQVPTLTNGVNQLASGTQQLAANSGQLIDGANKISEGNGTLAKSLSAGAKEVNSQNLNSVNANMFAAPTTLKHKNYSYVPNYGYALAPYMLSVALYVGALVFNLVYPIRRLSTPDGSATEWFFSKVSIGAVVAVGNAIVEVGLMMLAGLHPDHPFATFMNAISFSLAAMFIIMVLAMLFSNPGRFIGMIFLVIQLGACGGSFPIQITKGMNGFFQAINPYLPMTYSVYGFRESLSSGLGSSQMTISLTVQLIFIVASLLLLWISMSYLRTSGKVSYSEEPTSIED</sequence>
<evidence type="ECO:0000256" key="3">
    <source>
        <dbReference type="ARBA" id="ARBA00022989"/>
    </source>
</evidence>
<dbReference type="InterPro" id="IPR017500">
    <property type="entry name" value="Phage_infect_YhgE_N"/>
</dbReference>
<dbReference type="RefSeq" id="WP_109242226.1">
    <property type="nucleotide sequence ID" value="NZ_QFAS01000010.1"/>
</dbReference>
<dbReference type="InterPro" id="IPR013525">
    <property type="entry name" value="ABC2_TM"/>
</dbReference>
<name>A0A2U2M205_9LACO</name>
<dbReference type="InterPro" id="IPR051328">
    <property type="entry name" value="T7SS_ABC-Transporter"/>
</dbReference>
<dbReference type="SUPFAM" id="SSF101967">
    <property type="entry name" value="Adhesin YadA, collagen-binding domain"/>
    <property type="match status" value="2"/>
</dbReference>
<dbReference type="EMBL" id="QFAS01000010">
    <property type="protein sequence ID" value="PWG50897.1"/>
    <property type="molecule type" value="Genomic_DNA"/>
</dbReference>
<evidence type="ECO:0000256" key="4">
    <source>
        <dbReference type="ARBA" id="ARBA00023136"/>
    </source>
</evidence>
<dbReference type="Gene3D" id="1.10.287.950">
    <property type="entry name" value="Methyl-accepting chemotaxis protein"/>
    <property type="match status" value="1"/>
</dbReference>
<comment type="caution">
    <text evidence="7">The sequence shown here is derived from an EMBL/GenBank/DDBJ whole genome shotgun (WGS) entry which is preliminary data.</text>
</comment>
<dbReference type="InterPro" id="IPR017501">
    <property type="entry name" value="Phage_infect_YhgE_C"/>
</dbReference>
<feature type="domain" description="ABC-2 type transporter transmembrane" evidence="6">
    <location>
        <begin position="20"/>
        <end position="157"/>
    </location>
</feature>